<evidence type="ECO:0008006" key="5">
    <source>
        <dbReference type="Google" id="ProtNLM"/>
    </source>
</evidence>
<dbReference type="STRING" id="525309.HMPREF0494_0216"/>
<evidence type="ECO:0000313" key="4">
    <source>
        <dbReference type="Proteomes" id="UP000051883"/>
    </source>
</evidence>
<sequence length="142" mass="16223">MGRIKKITPVHVHLTTVIEQEGQRERFSFDEAGNFVELNGKYYLRYLEHQHGKATPVQFRLDDQVHLHRSGEVTTLLNFDLTKARPTRYQTQYGVINLEVETSRLEKKVIPATPAGQLAVDYALVAAGQTVGSYQLRLQFQP</sequence>
<dbReference type="InterPro" id="IPR012674">
    <property type="entry name" value="Calycin"/>
</dbReference>
<accession>C8P4H2</accession>
<reference evidence="1 3" key="1">
    <citation type="submission" date="2009-09" db="EMBL/GenBank/DDBJ databases">
        <authorList>
            <person name="Qin X."/>
            <person name="Bachman B."/>
            <person name="Battles P."/>
            <person name="Bell A."/>
            <person name="Bess C."/>
            <person name="Bickham C."/>
            <person name="Chaboub L."/>
            <person name="Chen D."/>
            <person name="Coyle M."/>
            <person name="Deiros D.R."/>
            <person name="Dinh H."/>
            <person name="Forbes L."/>
            <person name="Fowler G."/>
            <person name="Francisco L."/>
            <person name="Fu Q."/>
            <person name="Gubbala S."/>
            <person name="Hale W."/>
            <person name="Han Y."/>
            <person name="Hemphill L."/>
            <person name="Highlander S.K."/>
            <person name="Hirani K."/>
            <person name="Hogues M."/>
            <person name="Jackson L."/>
            <person name="Jakkamsetti A."/>
            <person name="Javaid M."/>
            <person name="Jiang H."/>
            <person name="Korchina V."/>
            <person name="Kovar C."/>
            <person name="Lara F."/>
            <person name="Lee S."/>
            <person name="Mata R."/>
            <person name="Mathew T."/>
            <person name="Moen C."/>
            <person name="Morales K."/>
            <person name="Munidasa M."/>
            <person name="Nazareth L."/>
            <person name="Ngo R."/>
            <person name="Nguyen L."/>
            <person name="Okwuonu G."/>
            <person name="Ongeri F."/>
            <person name="Patil S."/>
            <person name="Petrosino J."/>
            <person name="Pham C."/>
            <person name="Pham P."/>
            <person name="Pu L.-L."/>
            <person name="Puazo M."/>
            <person name="Raj R."/>
            <person name="Reid J."/>
            <person name="Rouhana J."/>
            <person name="Saada N."/>
            <person name="Shang Y."/>
            <person name="Simmons D."/>
            <person name="Thornton R."/>
            <person name="Warren J."/>
            <person name="Weissenberger G."/>
            <person name="Zhang J."/>
            <person name="Zhang L."/>
            <person name="Zhou C."/>
            <person name="Zhu D."/>
            <person name="Muzny D."/>
            <person name="Worley K."/>
            <person name="Gibbs R."/>
        </authorList>
    </citation>
    <scope>NUCLEOTIDE SEQUENCE [LARGE SCALE GENOMIC DNA]</scope>
    <source>
        <strain evidence="1 3">DSM 16041</strain>
    </source>
</reference>
<dbReference type="AlphaFoldDB" id="C8P4H2"/>
<dbReference type="Gene3D" id="2.40.128.20">
    <property type="match status" value="1"/>
</dbReference>
<proteinExistence type="predicted"/>
<evidence type="ECO:0000313" key="2">
    <source>
        <dbReference type="EMBL" id="KRK60757.1"/>
    </source>
</evidence>
<dbReference type="Pfam" id="PF09148">
    <property type="entry name" value="DUF1934"/>
    <property type="match status" value="1"/>
</dbReference>
<dbReference type="EMBL" id="ACLL01000007">
    <property type="protein sequence ID" value="EEW54592.1"/>
    <property type="molecule type" value="Genomic_DNA"/>
</dbReference>
<reference evidence="2 4" key="2">
    <citation type="journal article" date="2015" name="Genome Announc.">
        <title>Expanding the biotechnology potential of lactobacilli through comparative genomics of 213 strains and associated genera.</title>
        <authorList>
            <person name="Sun Z."/>
            <person name="Harris H.M."/>
            <person name="McCann A."/>
            <person name="Guo C."/>
            <person name="Argimon S."/>
            <person name="Zhang W."/>
            <person name="Yang X."/>
            <person name="Jeffery I.B."/>
            <person name="Cooney J.C."/>
            <person name="Kagawa T.F."/>
            <person name="Liu W."/>
            <person name="Song Y."/>
            <person name="Salvetti E."/>
            <person name="Wrobel A."/>
            <person name="Rasinkangas P."/>
            <person name="Parkhill J."/>
            <person name="Rea M.C."/>
            <person name="O'Sullivan O."/>
            <person name="Ritari J."/>
            <person name="Douillard F.P."/>
            <person name="Paul Ross R."/>
            <person name="Yang R."/>
            <person name="Briner A.E."/>
            <person name="Felis G.E."/>
            <person name="de Vos W.M."/>
            <person name="Barrangou R."/>
            <person name="Klaenhammer T.R."/>
            <person name="Caufield P.W."/>
            <person name="Cui Y."/>
            <person name="Zhang H."/>
            <person name="O'Toole P.W."/>
        </authorList>
    </citation>
    <scope>NUCLEOTIDE SEQUENCE [LARGE SCALE GENOMIC DNA]</scope>
    <source>
        <strain evidence="2 4">DSM 16041</strain>
    </source>
</reference>
<evidence type="ECO:0000313" key="3">
    <source>
        <dbReference type="Proteomes" id="UP000003675"/>
    </source>
</evidence>
<organism evidence="1 3">
    <name type="scientific">Limosilactobacillus antri DSM 16041</name>
    <dbReference type="NCBI Taxonomy" id="525309"/>
    <lineage>
        <taxon>Bacteria</taxon>
        <taxon>Bacillati</taxon>
        <taxon>Bacillota</taxon>
        <taxon>Bacilli</taxon>
        <taxon>Lactobacillales</taxon>
        <taxon>Lactobacillaceae</taxon>
        <taxon>Limosilactobacillus</taxon>
    </lineage>
</organism>
<dbReference type="EMBL" id="AZDK01000002">
    <property type="protein sequence ID" value="KRK60757.1"/>
    <property type="molecule type" value="Genomic_DNA"/>
</dbReference>
<gene>
    <name evidence="2" type="ORF">FC31_GL000793</name>
    <name evidence="1" type="ORF">HMPREF0494_0216</name>
</gene>
<dbReference type="eggNOG" id="COG4506">
    <property type="taxonomic scope" value="Bacteria"/>
</dbReference>
<name>C8P4H2_9LACO</name>
<dbReference type="HOGENOM" id="CLU_120388_3_1_9"/>
<protein>
    <recommendedName>
        <fullName evidence="5">DUF1934 domain-containing protein</fullName>
    </recommendedName>
</protein>
<dbReference type="RefSeq" id="WP_007124888.1">
    <property type="nucleotide sequence ID" value="NZ_AZDK01000002.1"/>
</dbReference>
<dbReference type="Proteomes" id="UP000003675">
    <property type="component" value="Unassembled WGS sequence"/>
</dbReference>
<comment type="caution">
    <text evidence="1">The sequence shown here is derived from an EMBL/GenBank/DDBJ whole genome shotgun (WGS) entry which is preliminary data.</text>
</comment>
<evidence type="ECO:0000313" key="1">
    <source>
        <dbReference type="EMBL" id="EEW54592.1"/>
    </source>
</evidence>
<dbReference type="PATRIC" id="fig|525309.8.peg.803"/>
<dbReference type="SUPFAM" id="SSF50814">
    <property type="entry name" value="Lipocalins"/>
    <property type="match status" value="1"/>
</dbReference>
<keyword evidence="4" id="KW-1185">Reference proteome</keyword>
<dbReference type="Proteomes" id="UP000051883">
    <property type="component" value="Unassembled WGS sequence"/>
</dbReference>
<dbReference type="InterPro" id="IPR015231">
    <property type="entry name" value="DUF1934"/>
</dbReference>